<dbReference type="AlphaFoldDB" id="A0AAU9KK43"/>
<gene>
    <name evidence="1" type="ORF">BSTOLATCC_MIC66243</name>
</gene>
<reference evidence="1" key="1">
    <citation type="submission" date="2021-09" db="EMBL/GenBank/DDBJ databases">
        <authorList>
            <consortium name="AG Swart"/>
            <person name="Singh M."/>
            <person name="Singh A."/>
            <person name="Seah K."/>
            <person name="Emmerich C."/>
        </authorList>
    </citation>
    <scope>NUCLEOTIDE SEQUENCE</scope>
    <source>
        <strain evidence="1">ATCC30299</strain>
    </source>
</reference>
<evidence type="ECO:0008006" key="3">
    <source>
        <dbReference type="Google" id="ProtNLM"/>
    </source>
</evidence>
<name>A0AAU9KK43_9CILI</name>
<dbReference type="Proteomes" id="UP001162131">
    <property type="component" value="Unassembled WGS sequence"/>
</dbReference>
<keyword evidence="2" id="KW-1185">Reference proteome</keyword>
<organism evidence="1 2">
    <name type="scientific">Blepharisma stoltei</name>
    <dbReference type="NCBI Taxonomy" id="1481888"/>
    <lineage>
        <taxon>Eukaryota</taxon>
        <taxon>Sar</taxon>
        <taxon>Alveolata</taxon>
        <taxon>Ciliophora</taxon>
        <taxon>Postciliodesmatophora</taxon>
        <taxon>Heterotrichea</taxon>
        <taxon>Heterotrichida</taxon>
        <taxon>Blepharismidae</taxon>
        <taxon>Blepharisma</taxon>
    </lineage>
</organism>
<comment type="caution">
    <text evidence="1">The sequence shown here is derived from an EMBL/GenBank/DDBJ whole genome shotgun (WGS) entry which is preliminary data.</text>
</comment>
<accession>A0AAU9KK43</accession>
<evidence type="ECO:0000313" key="2">
    <source>
        <dbReference type="Proteomes" id="UP001162131"/>
    </source>
</evidence>
<protein>
    <recommendedName>
        <fullName evidence="3">ATP synthase F0 subunit 8</fullName>
    </recommendedName>
</protein>
<sequence>MDVLWRELARWNEKIKAMKKKKMLKMKMKIMKLKTQNLLIPFLPQHKTYVTQMRTLDVKTVWNETMEIKDMKMKRIKIKIKRK</sequence>
<dbReference type="EMBL" id="CAJZBQ010000064">
    <property type="protein sequence ID" value="CAG9336156.1"/>
    <property type="molecule type" value="Genomic_DNA"/>
</dbReference>
<proteinExistence type="predicted"/>
<evidence type="ECO:0000313" key="1">
    <source>
        <dbReference type="EMBL" id="CAG9336156.1"/>
    </source>
</evidence>